<dbReference type="InterPro" id="IPR050624">
    <property type="entry name" value="HTH-type_Tx_Regulator"/>
</dbReference>
<evidence type="ECO:0000256" key="2">
    <source>
        <dbReference type="PROSITE-ProRule" id="PRU00335"/>
    </source>
</evidence>
<dbReference type="InterPro" id="IPR009057">
    <property type="entry name" value="Homeodomain-like_sf"/>
</dbReference>
<dbReference type="PRINTS" id="PR00455">
    <property type="entry name" value="HTHTETR"/>
</dbReference>
<comment type="caution">
    <text evidence="4">The sequence shown here is derived from an EMBL/GenBank/DDBJ whole genome shotgun (WGS) entry which is preliminary data.</text>
</comment>
<proteinExistence type="predicted"/>
<keyword evidence="1 2" id="KW-0238">DNA-binding</keyword>
<dbReference type="RefSeq" id="WP_021589251.1">
    <property type="nucleotide sequence ID" value="NZ_AWEY01000008.1"/>
</dbReference>
<dbReference type="EMBL" id="AWEY01000008">
    <property type="protein sequence ID" value="ERK40122.1"/>
    <property type="molecule type" value="Genomic_DNA"/>
</dbReference>
<protein>
    <submittedName>
        <fullName evidence="4">Transcriptional regulator, TetR family</fullName>
    </submittedName>
</protein>
<evidence type="ECO:0000259" key="3">
    <source>
        <dbReference type="PROSITE" id="PS50977"/>
    </source>
</evidence>
<evidence type="ECO:0000313" key="5">
    <source>
        <dbReference type="Proteomes" id="UP000016648"/>
    </source>
</evidence>
<organism evidence="4 5">
    <name type="scientific">Segatella baroniae F0067</name>
    <dbReference type="NCBI Taxonomy" id="1115809"/>
    <lineage>
        <taxon>Bacteria</taxon>
        <taxon>Pseudomonadati</taxon>
        <taxon>Bacteroidota</taxon>
        <taxon>Bacteroidia</taxon>
        <taxon>Bacteroidales</taxon>
        <taxon>Prevotellaceae</taxon>
        <taxon>Segatella</taxon>
    </lineage>
</organism>
<dbReference type="GO" id="GO:0003677">
    <property type="term" value="F:DNA binding"/>
    <property type="evidence" value="ECO:0007669"/>
    <property type="project" value="UniProtKB-UniRule"/>
</dbReference>
<dbReference type="InterPro" id="IPR001647">
    <property type="entry name" value="HTH_TetR"/>
</dbReference>
<dbReference type="PATRIC" id="fig|1115809.3.peg.776"/>
<dbReference type="AlphaFoldDB" id="U2QMV6"/>
<dbReference type="Proteomes" id="UP000016648">
    <property type="component" value="Unassembled WGS sequence"/>
</dbReference>
<dbReference type="Pfam" id="PF00440">
    <property type="entry name" value="TetR_N"/>
    <property type="match status" value="1"/>
</dbReference>
<sequence>MQTLKDDIRQRILTAARQEFVTHGVRNTSIRSVARKSGIATGNLYNYFRSKDELFRAVLKPLVDALDRYLLSHNEERHLSIDIFNVNEFQDEHIQAMKTLVKNFRPELRLLLFNAEGTSLEGYADRITNHQAHIGKEYLRLMKERYPHINIDISPFFLHIACSTWTTLFSELVEHEEYDDREIAHALRQYAIYSTAGWKALMKP</sequence>
<reference evidence="4 5" key="1">
    <citation type="submission" date="2013-08" db="EMBL/GenBank/DDBJ databases">
        <authorList>
            <person name="Durkin A.S."/>
            <person name="Haft D.R."/>
            <person name="McCorrison J."/>
            <person name="Torralba M."/>
            <person name="Gillis M."/>
            <person name="Haft D.H."/>
            <person name="Methe B."/>
            <person name="Sutton G."/>
            <person name="Nelson K.E."/>
        </authorList>
    </citation>
    <scope>NUCLEOTIDE SEQUENCE [LARGE SCALE GENOMIC DNA]</scope>
    <source>
        <strain evidence="4 5">F0067</strain>
    </source>
</reference>
<dbReference type="PROSITE" id="PS01081">
    <property type="entry name" value="HTH_TETR_1"/>
    <property type="match status" value="1"/>
</dbReference>
<name>U2QMV6_9BACT</name>
<dbReference type="PANTHER" id="PTHR43479:SF11">
    <property type="entry name" value="ACREF_ENVCD OPERON REPRESSOR-RELATED"/>
    <property type="match status" value="1"/>
</dbReference>
<feature type="domain" description="HTH tetR-type" evidence="3">
    <location>
        <begin position="6"/>
        <end position="66"/>
    </location>
</feature>
<dbReference type="SUPFAM" id="SSF46689">
    <property type="entry name" value="Homeodomain-like"/>
    <property type="match status" value="1"/>
</dbReference>
<dbReference type="Gene3D" id="1.10.357.10">
    <property type="entry name" value="Tetracycline Repressor, domain 2"/>
    <property type="match status" value="1"/>
</dbReference>
<gene>
    <name evidence="4" type="ORF">HMPREF9135_0293</name>
</gene>
<evidence type="ECO:0000313" key="4">
    <source>
        <dbReference type="EMBL" id="ERK40122.1"/>
    </source>
</evidence>
<accession>U2QMV6</accession>
<dbReference type="PANTHER" id="PTHR43479">
    <property type="entry name" value="ACREF/ENVCD OPERON REPRESSOR-RELATED"/>
    <property type="match status" value="1"/>
</dbReference>
<feature type="DNA-binding region" description="H-T-H motif" evidence="2">
    <location>
        <begin position="29"/>
        <end position="48"/>
    </location>
</feature>
<dbReference type="PROSITE" id="PS50977">
    <property type="entry name" value="HTH_TETR_2"/>
    <property type="match status" value="1"/>
</dbReference>
<keyword evidence="5" id="KW-1185">Reference proteome</keyword>
<dbReference type="InterPro" id="IPR023772">
    <property type="entry name" value="DNA-bd_HTH_TetR-type_CS"/>
</dbReference>
<evidence type="ECO:0000256" key="1">
    <source>
        <dbReference type="ARBA" id="ARBA00023125"/>
    </source>
</evidence>